<feature type="region of interest" description="Disordered" evidence="1">
    <location>
        <begin position="124"/>
        <end position="149"/>
    </location>
</feature>
<sequence>MARGGPCTPPARRRPPVQDRARACGPVWKAAPCRRAIPDESWARGHCSSIRMIPVRPAPREASSKNQPQKRRPFPVTGTAPPVRFTMTCSQPPPQECWLFLFHRARSPARCFAVPCSPKSSRRSRVRDARGASARCHQTDRTSKRGFDTPVTVARGPILRSPHPRGPRGNARAAIGLFAEPNSPDFPLSERHHRFASPRPSASTLPENAG</sequence>
<feature type="compositionally biased region" description="Polar residues" evidence="1">
    <location>
        <begin position="200"/>
        <end position="210"/>
    </location>
</feature>
<evidence type="ECO:0000313" key="3">
    <source>
        <dbReference type="Proteomes" id="UP000320390"/>
    </source>
</evidence>
<feature type="region of interest" description="Disordered" evidence="1">
    <location>
        <begin position="176"/>
        <end position="210"/>
    </location>
</feature>
<dbReference type="Proteomes" id="UP000320390">
    <property type="component" value="Chromosome"/>
</dbReference>
<evidence type="ECO:0000256" key="1">
    <source>
        <dbReference type="SAM" id="MobiDB-lite"/>
    </source>
</evidence>
<gene>
    <name evidence="2" type="ORF">Poly30_13670</name>
</gene>
<evidence type="ECO:0000313" key="2">
    <source>
        <dbReference type="EMBL" id="QDV05864.1"/>
    </source>
</evidence>
<dbReference type="EMBL" id="CP036434">
    <property type="protein sequence ID" value="QDV05864.1"/>
    <property type="molecule type" value="Genomic_DNA"/>
</dbReference>
<accession>A0A518EP50</accession>
<protein>
    <submittedName>
        <fullName evidence="2">Uncharacterized protein</fullName>
    </submittedName>
</protein>
<feature type="region of interest" description="Disordered" evidence="1">
    <location>
        <begin position="54"/>
        <end position="79"/>
    </location>
</feature>
<feature type="region of interest" description="Disordered" evidence="1">
    <location>
        <begin position="1"/>
        <end position="21"/>
    </location>
</feature>
<reference evidence="2 3" key="1">
    <citation type="submission" date="2019-02" db="EMBL/GenBank/DDBJ databases">
        <title>Deep-cultivation of Planctomycetes and their phenomic and genomic characterization uncovers novel biology.</title>
        <authorList>
            <person name="Wiegand S."/>
            <person name="Jogler M."/>
            <person name="Boedeker C."/>
            <person name="Pinto D."/>
            <person name="Vollmers J."/>
            <person name="Rivas-Marin E."/>
            <person name="Kohn T."/>
            <person name="Peeters S.H."/>
            <person name="Heuer A."/>
            <person name="Rast P."/>
            <person name="Oberbeckmann S."/>
            <person name="Bunk B."/>
            <person name="Jeske O."/>
            <person name="Meyerdierks A."/>
            <person name="Storesund J.E."/>
            <person name="Kallscheuer N."/>
            <person name="Luecker S."/>
            <person name="Lage O.M."/>
            <person name="Pohl T."/>
            <person name="Merkel B.J."/>
            <person name="Hornburger P."/>
            <person name="Mueller R.-W."/>
            <person name="Bruemmer F."/>
            <person name="Labrenz M."/>
            <person name="Spormann A.M."/>
            <person name="Op den Camp H."/>
            <person name="Overmann J."/>
            <person name="Amann R."/>
            <person name="Jetten M.S.M."/>
            <person name="Mascher T."/>
            <person name="Medema M.H."/>
            <person name="Devos D.P."/>
            <person name="Kaster A.-K."/>
            <person name="Ovreas L."/>
            <person name="Rohde M."/>
            <person name="Galperin M.Y."/>
            <person name="Jogler C."/>
        </authorList>
    </citation>
    <scope>NUCLEOTIDE SEQUENCE [LARGE SCALE GENOMIC DNA]</scope>
    <source>
        <strain evidence="2 3">Poly30</strain>
    </source>
</reference>
<proteinExistence type="predicted"/>
<name>A0A518EP50_9BACT</name>
<keyword evidence="3" id="KW-1185">Reference proteome</keyword>
<feature type="compositionally biased region" description="Basic and acidic residues" evidence="1">
    <location>
        <begin position="137"/>
        <end position="147"/>
    </location>
</feature>
<organism evidence="2 3">
    <name type="scientific">Saltatorellus ferox</name>
    <dbReference type="NCBI Taxonomy" id="2528018"/>
    <lineage>
        <taxon>Bacteria</taxon>
        <taxon>Pseudomonadati</taxon>
        <taxon>Planctomycetota</taxon>
        <taxon>Planctomycetia</taxon>
        <taxon>Planctomycetia incertae sedis</taxon>
        <taxon>Saltatorellus</taxon>
    </lineage>
</organism>
<dbReference type="AlphaFoldDB" id="A0A518EP50"/>